<feature type="chain" id="PRO_5043870936" evidence="3">
    <location>
        <begin position="22"/>
        <end position="335"/>
    </location>
</feature>
<keyword evidence="2" id="KW-0472">Membrane</keyword>
<dbReference type="PROSITE" id="PS50835">
    <property type="entry name" value="IG_LIKE"/>
    <property type="match status" value="1"/>
</dbReference>
<dbReference type="Ensembl" id="ENSCPVT00000008187.2">
    <property type="protein sequence ID" value="ENSCPVP00000007889.1"/>
    <property type="gene ID" value="ENSCPVG00000005742.2"/>
</dbReference>
<evidence type="ECO:0000256" key="3">
    <source>
        <dbReference type="SAM" id="SignalP"/>
    </source>
</evidence>
<name>A0A8C3MT20_GEOPR</name>
<feature type="region of interest" description="Disordered" evidence="1">
    <location>
        <begin position="247"/>
        <end position="335"/>
    </location>
</feature>
<feature type="transmembrane region" description="Helical" evidence="2">
    <location>
        <begin position="203"/>
        <end position="226"/>
    </location>
</feature>
<keyword evidence="2" id="KW-1133">Transmembrane helix</keyword>
<organism evidence="4 5">
    <name type="scientific">Geospiza parvula</name>
    <name type="common">Small tree-finch</name>
    <name type="synonym">Camarhynchus parvulus</name>
    <dbReference type="NCBI Taxonomy" id="87175"/>
    <lineage>
        <taxon>Eukaryota</taxon>
        <taxon>Metazoa</taxon>
        <taxon>Chordata</taxon>
        <taxon>Craniata</taxon>
        <taxon>Vertebrata</taxon>
        <taxon>Euteleostomi</taxon>
        <taxon>Archelosauria</taxon>
        <taxon>Archosauria</taxon>
        <taxon>Dinosauria</taxon>
        <taxon>Saurischia</taxon>
        <taxon>Theropoda</taxon>
        <taxon>Coelurosauria</taxon>
        <taxon>Aves</taxon>
        <taxon>Neognathae</taxon>
        <taxon>Neoaves</taxon>
        <taxon>Telluraves</taxon>
        <taxon>Australaves</taxon>
        <taxon>Passeriformes</taxon>
        <taxon>Thraupidae</taxon>
        <taxon>Camarhynchus</taxon>
    </lineage>
</organism>
<evidence type="ECO:0000256" key="2">
    <source>
        <dbReference type="SAM" id="Phobius"/>
    </source>
</evidence>
<accession>A0A8C3MT20</accession>
<dbReference type="InterPro" id="IPR007110">
    <property type="entry name" value="Ig-like_dom"/>
</dbReference>
<dbReference type="Proteomes" id="UP000694382">
    <property type="component" value="Chromosome 1"/>
</dbReference>
<keyword evidence="3" id="KW-0732">Signal</keyword>
<protein>
    <submittedName>
        <fullName evidence="4">Uncharacterized protein</fullName>
    </submittedName>
</protein>
<sequence length="335" mass="36166">MDFSSPLTLLCLLVIITVTQGSAIWTGALSGDSAVFSLEIQSLQNFSSMSKEDKKCSTTVLNDTLLAKCGTSASRWLNLENGSLVLRSVEKDDEGKYGFVFQNTARNFTLEVFEPTIGIQCFPDGTAELSCNVASNEILVFRWLLNGTHLKAEGACIKDAGKKVHLGKTEPGEFVCEILKGNSVTRTRPITLSCSYDLLRYPGFIYILAGCAAGVLILLVALPAAICCCMKKRRHKFIPVPSEEEKDDGLTMSVVSGEGTKSSLNGDRVEAQAAQSDRPAKPDAAQIGQGVEPQPVAEENLPVQVEAEEMPDAEVLVDMESQEDASDCFPDPTDD</sequence>
<evidence type="ECO:0000313" key="4">
    <source>
        <dbReference type="Ensembl" id="ENSCPVP00000007889.1"/>
    </source>
</evidence>
<keyword evidence="5" id="KW-1185">Reference proteome</keyword>
<dbReference type="AlphaFoldDB" id="A0A8C3MT20"/>
<evidence type="ECO:0000313" key="5">
    <source>
        <dbReference type="Proteomes" id="UP000694382"/>
    </source>
</evidence>
<feature type="compositionally biased region" description="Acidic residues" evidence="1">
    <location>
        <begin position="306"/>
        <end position="335"/>
    </location>
</feature>
<reference evidence="4" key="2">
    <citation type="submission" date="2025-08" db="UniProtKB">
        <authorList>
            <consortium name="Ensembl"/>
        </authorList>
    </citation>
    <scope>IDENTIFICATION</scope>
</reference>
<feature type="signal peptide" evidence="3">
    <location>
        <begin position="1"/>
        <end position="21"/>
    </location>
</feature>
<reference evidence="4" key="3">
    <citation type="submission" date="2025-09" db="UniProtKB">
        <authorList>
            <consortium name="Ensembl"/>
        </authorList>
    </citation>
    <scope>IDENTIFICATION</scope>
</reference>
<evidence type="ECO:0000256" key="1">
    <source>
        <dbReference type="SAM" id="MobiDB-lite"/>
    </source>
</evidence>
<keyword evidence="2" id="KW-0812">Transmembrane</keyword>
<proteinExistence type="predicted"/>
<reference evidence="4" key="1">
    <citation type="submission" date="2020-02" db="EMBL/GenBank/DDBJ databases">
        <authorList>
            <person name="Enbody D E."/>
            <person name="Pettersson E M."/>
        </authorList>
    </citation>
    <scope>NUCLEOTIDE SEQUENCE [LARGE SCALE GENOMIC DNA]</scope>
</reference>
<gene>
    <name evidence="4" type="primary">LOC115909665</name>
</gene>